<dbReference type="Proteomes" id="UP000038040">
    <property type="component" value="Unplaced"/>
</dbReference>
<dbReference type="SUPFAM" id="SSF56645">
    <property type="entry name" value="Acyl-CoA dehydrogenase NM domain-like"/>
    <property type="match status" value="1"/>
</dbReference>
<comment type="subcellular location">
    <subcellularLocation>
        <location evidence="2">Mitochondrion matrix</location>
    </subcellularLocation>
</comment>
<dbReference type="Gene3D" id="1.10.540.10">
    <property type="entry name" value="Acyl-CoA dehydrogenase/oxidase, N-terminal domain"/>
    <property type="match status" value="1"/>
</dbReference>
<dbReference type="InterPro" id="IPR006091">
    <property type="entry name" value="Acyl-CoA_Oxase/DH_mid-dom"/>
</dbReference>
<dbReference type="InterPro" id="IPR013786">
    <property type="entry name" value="AcylCoA_DH/ox_N"/>
</dbReference>
<dbReference type="GO" id="GO:0046395">
    <property type="term" value="P:carboxylic acid catabolic process"/>
    <property type="evidence" value="ECO:0007669"/>
    <property type="project" value="UniProtKB-ARBA"/>
</dbReference>
<evidence type="ECO:0000256" key="15">
    <source>
        <dbReference type="ARBA" id="ARBA00037895"/>
    </source>
</evidence>
<comment type="subunit">
    <text evidence="5">Homotetramer.</text>
</comment>
<evidence type="ECO:0000259" key="28">
    <source>
        <dbReference type="Pfam" id="PF00441"/>
    </source>
</evidence>
<evidence type="ECO:0000256" key="10">
    <source>
        <dbReference type="ARBA" id="ARBA00022946"/>
    </source>
</evidence>
<keyword evidence="12 27" id="KW-0560">Oxidoreductase</keyword>
<evidence type="ECO:0000256" key="19">
    <source>
        <dbReference type="ARBA" id="ARBA00042821"/>
    </source>
</evidence>
<organism evidence="32 34">
    <name type="scientific">Dracunculus medinensis</name>
    <name type="common">Guinea worm</name>
    <dbReference type="NCBI Taxonomy" id="318479"/>
    <lineage>
        <taxon>Eukaryota</taxon>
        <taxon>Metazoa</taxon>
        <taxon>Ecdysozoa</taxon>
        <taxon>Nematoda</taxon>
        <taxon>Chromadorea</taxon>
        <taxon>Rhabditida</taxon>
        <taxon>Spirurina</taxon>
        <taxon>Dracunculoidea</taxon>
        <taxon>Dracunculidae</taxon>
        <taxon>Dracunculus</taxon>
    </lineage>
</organism>
<evidence type="ECO:0000256" key="18">
    <source>
        <dbReference type="ARBA" id="ARBA00041537"/>
    </source>
</evidence>
<evidence type="ECO:0000256" key="5">
    <source>
        <dbReference type="ARBA" id="ARBA00011881"/>
    </source>
</evidence>
<evidence type="ECO:0000256" key="2">
    <source>
        <dbReference type="ARBA" id="ARBA00004305"/>
    </source>
</evidence>
<reference evidence="31 33" key="2">
    <citation type="submission" date="2018-11" db="EMBL/GenBank/DDBJ databases">
        <authorList>
            <consortium name="Pathogen Informatics"/>
        </authorList>
    </citation>
    <scope>NUCLEOTIDE SEQUENCE [LARGE SCALE GENOMIC DNA]</scope>
</reference>
<evidence type="ECO:0000256" key="24">
    <source>
        <dbReference type="ARBA" id="ARBA00049192"/>
    </source>
</evidence>
<dbReference type="Gene3D" id="1.20.140.10">
    <property type="entry name" value="Butyryl-CoA Dehydrogenase, subunit A, domain 3"/>
    <property type="match status" value="1"/>
</dbReference>
<evidence type="ECO:0000256" key="17">
    <source>
        <dbReference type="ARBA" id="ARBA00039850"/>
    </source>
</evidence>
<dbReference type="EC" id="1.3.8.5" evidence="16"/>
<evidence type="ECO:0000256" key="23">
    <source>
        <dbReference type="ARBA" id="ARBA00049096"/>
    </source>
</evidence>
<evidence type="ECO:0000256" key="13">
    <source>
        <dbReference type="ARBA" id="ARBA00023098"/>
    </source>
</evidence>
<evidence type="ECO:0000256" key="12">
    <source>
        <dbReference type="ARBA" id="ARBA00023002"/>
    </source>
</evidence>
<evidence type="ECO:0000259" key="30">
    <source>
        <dbReference type="Pfam" id="PF02771"/>
    </source>
</evidence>
<proteinExistence type="inferred from homology"/>
<dbReference type="PANTHER" id="PTHR43884:SF1">
    <property type="entry name" value="SHORT_BRANCHED CHAIN SPECIFIC ACYL-COA DEHYDROGENASE, MITOCHONDRIAL"/>
    <property type="match status" value="1"/>
</dbReference>
<dbReference type="FunFam" id="1.10.540.10:FF:000012">
    <property type="entry name" value="Acyl-CoA dehydrogenase short/branched chain"/>
    <property type="match status" value="1"/>
</dbReference>
<evidence type="ECO:0000256" key="20">
    <source>
        <dbReference type="ARBA" id="ARBA00048235"/>
    </source>
</evidence>
<keyword evidence="13" id="KW-0443">Lipid metabolism</keyword>
<evidence type="ECO:0000256" key="14">
    <source>
        <dbReference type="ARBA" id="ARBA00023128"/>
    </source>
</evidence>
<reference evidence="34" key="1">
    <citation type="submission" date="2016-04" db="UniProtKB">
        <authorList>
            <consortium name="WormBaseParasite"/>
        </authorList>
    </citation>
    <scope>IDENTIFICATION</scope>
</reference>
<evidence type="ECO:0000256" key="25">
    <source>
        <dbReference type="ARBA" id="ARBA00049552"/>
    </source>
</evidence>
<comment type="catalytic activity">
    <reaction evidence="22">
        <text>(2R)-2-methylbutanoyl-CoA + oxidized [electron-transfer flavoprotein] + H(+) = ethylacryloyl-CoA + reduced [electron-transfer flavoprotein]</text>
        <dbReference type="Rhea" id="RHEA:65296"/>
        <dbReference type="Rhea" id="RHEA-COMP:10685"/>
        <dbReference type="Rhea" id="RHEA-COMP:10686"/>
        <dbReference type="ChEBI" id="CHEBI:15378"/>
        <dbReference type="ChEBI" id="CHEBI:57692"/>
        <dbReference type="ChEBI" id="CHEBI:58307"/>
        <dbReference type="ChEBI" id="CHEBI:156439"/>
        <dbReference type="ChEBI" id="CHEBI:156440"/>
    </reaction>
    <physiologicalReaction direction="left-to-right" evidence="22">
        <dbReference type="Rhea" id="RHEA:65297"/>
    </physiologicalReaction>
</comment>
<evidence type="ECO:0000313" key="32">
    <source>
        <dbReference type="Proteomes" id="UP000038040"/>
    </source>
</evidence>
<dbReference type="InterPro" id="IPR046373">
    <property type="entry name" value="Acyl-CoA_Oxase/DH_mid-dom_sf"/>
</dbReference>
<comment type="similarity">
    <text evidence="4 27">Belongs to the acyl-CoA dehydrogenase family.</text>
</comment>
<evidence type="ECO:0000256" key="26">
    <source>
        <dbReference type="ARBA" id="ARBA00051903"/>
    </source>
</evidence>
<keyword evidence="6" id="KW-0597">Phosphoprotein</keyword>
<comment type="pathway">
    <text evidence="3">Lipid metabolism; mitochondrial fatty acid beta-oxidation.</text>
</comment>
<keyword evidence="9" id="KW-0276">Fatty acid metabolism</keyword>
<dbReference type="SUPFAM" id="SSF47203">
    <property type="entry name" value="Acyl-CoA dehydrogenase C-terminal domain-like"/>
    <property type="match status" value="1"/>
</dbReference>
<comment type="catalytic activity">
    <reaction evidence="26">
        <text>2-methylpropanoyl-CoA + oxidized [electron-transfer flavoprotein] + H(+) = 2-methylpropenoyl-CoA + reduced [electron-transfer flavoprotein]</text>
        <dbReference type="Rhea" id="RHEA:44180"/>
        <dbReference type="Rhea" id="RHEA-COMP:10685"/>
        <dbReference type="Rhea" id="RHEA-COMP:10686"/>
        <dbReference type="ChEBI" id="CHEBI:15378"/>
        <dbReference type="ChEBI" id="CHEBI:57338"/>
        <dbReference type="ChEBI" id="CHEBI:57692"/>
        <dbReference type="ChEBI" id="CHEBI:58307"/>
        <dbReference type="ChEBI" id="CHEBI:62500"/>
    </reaction>
    <physiologicalReaction direction="left-to-right" evidence="26">
        <dbReference type="Rhea" id="RHEA:44181"/>
    </physiologicalReaction>
</comment>
<dbReference type="PANTHER" id="PTHR43884">
    <property type="entry name" value="ACYL-COA DEHYDROGENASE"/>
    <property type="match status" value="1"/>
</dbReference>
<evidence type="ECO:0000256" key="1">
    <source>
        <dbReference type="ARBA" id="ARBA00001974"/>
    </source>
</evidence>
<comment type="catalytic activity">
    <reaction evidence="23">
        <text>butanoyl-CoA + oxidized [electron-transfer flavoprotein] + H(+) = (2E)-butenoyl-CoA + reduced [electron-transfer flavoprotein]</text>
        <dbReference type="Rhea" id="RHEA:24004"/>
        <dbReference type="Rhea" id="RHEA-COMP:10685"/>
        <dbReference type="Rhea" id="RHEA-COMP:10686"/>
        <dbReference type="ChEBI" id="CHEBI:15378"/>
        <dbReference type="ChEBI" id="CHEBI:57332"/>
        <dbReference type="ChEBI" id="CHEBI:57371"/>
        <dbReference type="ChEBI" id="CHEBI:57692"/>
        <dbReference type="ChEBI" id="CHEBI:58307"/>
    </reaction>
    <physiologicalReaction direction="left-to-right" evidence="23">
        <dbReference type="Rhea" id="RHEA:24005"/>
    </physiologicalReaction>
</comment>
<evidence type="ECO:0000256" key="7">
    <source>
        <dbReference type="ARBA" id="ARBA00022630"/>
    </source>
</evidence>
<dbReference type="Proteomes" id="UP000274756">
    <property type="component" value="Unassembled WGS sequence"/>
</dbReference>
<protein>
    <recommendedName>
        <fullName evidence="17">Short/branched chain specific acyl-CoA dehydrogenase, mitochondrial</fullName>
        <ecNumber evidence="16">1.3.8.5</ecNumber>
    </recommendedName>
    <alternativeName>
        <fullName evidence="19">2-methyl branched chain acyl-CoA dehydrogenase</fullName>
    </alternativeName>
    <alternativeName>
        <fullName evidence="18">2-methylbutyryl-coenzyme A dehydrogenase</fullName>
    </alternativeName>
</protein>
<dbReference type="FunFam" id="2.40.110.10:FF:000001">
    <property type="entry name" value="Acyl-CoA dehydrogenase, mitochondrial"/>
    <property type="match status" value="1"/>
</dbReference>
<feature type="domain" description="Acyl-CoA dehydrogenase/oxidase C-terminal" evidence="28">
    <location>
        <begin position="274"/>
        <end position="419"/>
    </location>
</feature>
<evidence type="ECO:0000256" key="8">
    <source>
        <dbReference type="ARBA" id="ARBA00022827"/>
    </source>
</evidence>
<dbReference type="InterPro" id="IPR006089">
    <property type="entry name" value="Acyl-CoA_DH_CS"/>
</dbReference>
<comment type="cofactor">
    <cofactor evidence="1 27">
        <name>FAD</name>
        <dbReference type="ChEBI" id="CHEBI:57692"/>
    </cofactor>
</comment>
<comment type="catalytic activity">
    <reaction evidence="24">
        <text>hexanoyl-CoA + oxidized [electron-transfer flavoprotein] + H(+) = (2E)-hexenoyl-CoA + reduced [electron-transfer flavoprotein]</text>
        <dbReference type="Rhea" id="RHEA:43464"/>
        <dbReference type="Rhea" id="RHEA-COMP:10685"/>
        <dbReference type="Rhea" id="RHEA-COMP:10686"/>
        <dbReference type="ChEBI" id="CHEBI:15378"/>
        <dbReference type="ChEBI" id="CHEBI:57692"/>
        <dbReference type="ChEBI" id="CHEBI:58307"/>
        <dbReference type="ChEBI" id="CHEBI:62077"/>
        <dbReference type="ChEBI" id="CHEBI:62620"/>
    </reaction>
    <physiologicalReaction direction="left-to-right" evidence="24">
        <dbReference type="Rhea" id="RHEA:43465"/>
    </physiologicalReaction>
</comment>
<keyword evidence="11" id="KW-0007">Acetylation</keyword>
<keyword evidence="14" id="KW-0496">Mitochondrion</keyword>
<evidence type="ECO:0000256" key="27">
    <source>
        <dbReference type="RuleBase" id="RU362125"/>
    </source>
</evidence>
<dbReference type="AlphaFoldDB" id="A0A158Q3I8"/>
<dbReference type="Pfam" id="PF02770">
    <property type="entry name" value="Acyl-CoA_dh_M"/>
    <property type="match status" value="1"/>
</dbReference>
<dbReference type="InterPro" id="IPR037069">
    <property type="entry name" value="AcylCoA_DH/ox_N_sf"/>
</dbReference>
<comment type="catalytic activity">
    <reaction evidence="20">
        <text>2-methylbutanoyl-CoA + oxidized [electron-transfer flavoprotein] + H(+) = (2E)-2-methylbut-2-enoyl-CoA + reduced [electron-transfer flavoprotein]</text>
        <dbReference type="Rhea" id="RHEA:43780"/>
        <dbReference type="Rhea" id="RHEA-COMP:10685"/>
        <dbReference type="Rhea" id="RHEA-COMP:10686"/>
        <dbReference type="ChEBI" id="CHEBI:15378"/>
        <dbReference type="ChEBI" id="CHEBI:57336"/>
        <dbReference type="ChEBI" id="CHEBI:57337"/>
        <dbReference type="ChEBI" id="CHEBI:57692"/>
        <dbReference type="ChEBI" id="CHEBI:58307"/>
        <dbReference type="EC" id="1.3.8.5"/>
    </reaction>
    <physiologicalReaction direction="left-to-right" evidence="20">
        <dbReference type="Rhea" id="RHEA:43781"/>
    </physiologicalReaction>
</comment>
<dbReference type="InterPro" id="IPR036250">
    <property type="entry name" value="AcylCo_DH-like_C"/>
</dbReference>
<keyword evidence="10" id="KW-0809">Transit peptide</keyword>
<evidence type="ECO:0000313" key="33">
    <source>
        <dbReference type="Proteomes" id="UP000274756"/>
    </source>
</evidence>
<dbReference type="GO" id="GO:0005759">
    <property type="term" value="C:mitochondrial matrix"/>
    <property type="evidence" value="ECO:0007669"/>
    <property type="project" value="UniProtKB-SubCell"/>
</dbReference>
<dbReference type="Pfam" id="PF02771">
    <property type="entry name" value="Acyl-CoA_dh_N"/>
    <property type="match status" value="1"/>
</dbReference>
<evidence type="ECO:0000256" key="3">
    <source>
        <dbReference type="ARBA" id="ARBA00005198"/>
    </source>
</evidence>
<name>A0A158Q3I8_DRAME</name>
<evidence type="ECO:0000313" key="31">
    <source>
        <dbReference type="EMBL" id="VDN56889.1"/>
    </source>
</evidence>
<dbReference type="EMBL" id="UYYG01001157">
    <property type="protein sequence ID" value="VDN56889.1"/>
    <property type="molecule type" value="Genomic_DNA"/>
</dbReference>
<comment type="catalytic activity">
    <reaction evidence="21">
        <text>valproyl-CoA + oxidized [electron-transfer flavoprotein] + H(+) = (2E)-2-propylpent-2-enoyl-CoA + reduced [electron-transfer flavoprotein]</text>
        <dbReference type="Rhea" id="RHEA:65344"/>
        <dbReference type="Rhea" id="RHEA-COMP:10685"/>
        <dbReference type="Rhea" id="RHEA-COMP:10686"/>
        <dbReference type="ChEBI" id="CHEBI:15378"/>
        <dbReference type="ChEBI" id="CHEBI:57692"/>
        <dbReference type="ChEBI" id="CHEBI:58307"/>
        <dbReference type="ChEBI" id="CHEBI:156457"/>
        <dbReference type="ChEBI" id="CHEBI:156458"/>
    </reaction>
    <physiologicalReaction direction="left-to-right" evidence="21">
        <dbReference type="Rhea" id="RHEA:65345"/>
    </physiologicalReaction>
</comment>
<dbReference type="STRING" id="318479.A0A158Q3I8"/>
<dbReference type="InterPro" id="IPR009100">
    <property type="entry name" value="AcylCoA_DH/oxidase_NM_dom_sf"/>
</dbReference>
<dbReference type="GO" id="GO:0050660">
    <property type="term" value="F:flavin adenine dinucleotide binding"/>
    <property type="evidence" value="ECO:0007669"/>
    <property type="project" value="InterPro"/>
</dbReference>
<dbReference type="Gene3D" id="2.40.110.10">
    <property type="entry name" value="Butyryl-CoA Dehydrogenase, subunit A, domain 2"/>
    <property type="match status" value="1"/>
</dbReference>
<dbReference type="GO" id="GO:0003853">
    <property type="term" value="F:short-chain 2-methyl fatty acyl-CoA dehydrogenase activity"/>
    <property type="evidence" value="ECO:0007669"/>
    <property type="project" value="UniProtKB-EC"/>
</dbReference>
<evidence type="ECO:0000256" key="22">
    <source>
        <dbReference type="ARBA" id="ARBA00048592"/>
    </source>
</evidence>
<dbReference type="GO" id="GO:0006631">
    <property type="term" value="P:fatty acid metabolic process"/>
    <property type="evidence" value="ECO:0007669"/>
    <property type="project" value="UniProtKB-KW"/>
</dbReference>
<accession>A0A158Q3I8</accession>
<evidence type="ECO:0000256" key="6">
    <source>
        <dbReference type="ARBA" id="ARBA00022553"/>
    </source>
</evidence>
<dbReference type="CDD" id="cd01158">
    <property type="entry name" value="SCAD_SBCAD"/>
    <property type="match status" value="1"/>
</dbReference>
<sequence>MTIAAFRFSRFINVVRHLSGAIASKPRAEHNHLPPPPITQLSEAELVLKKTVKKFGDDVIKPLVAKMDADSSMDQKVIDGLFHNGFMGIEVPHDYDGPGATFFDAILIVEELAKVDPSVSVLCDVHNTLVVPLILQYGTDRQKSKYLPRVHKDWIGSFCLSEPNSGSDAFAMKSVAVRDGDDYVITGNKSWITNSQEASFFLVFANADIAKGYKGITAFLVDRNEKGVEVGRKEDKLGIRASSTCPIHFDSVRVHKDMVLGEVGKENILNKQLEGYKMAIECLNEGRIGIGAQMIGLSQGCFDATIPYLQERKQFGKRIIDFQGIQHQISEIATQIEAGRLLVYNATRMKEQGIDFIKEAAMAKWYSSVVAANTTAKCIEWMGGVGFTKQLPVEKFYRDCKIGAIYEGTSNIQLNTIAKLIDIDYKHH</sequence>
<evidence type="ECO:0000313" key="34">
    <source>
        <dbReference type="WBParaSite" id="DME_0000250201-mRNA-1"/>
    </source>
</evidence>
<evidence type="ECO:0000256" key="21">
    <source>
        <dbReference type="ARBA" id="ARBA00048307"/>
    </source>
</evidence>
<keyword evidence="7 27" id="KW-0285">Flavoprotein</keyword>
<dbReference type="Pfam" id="PF00441">
    <property type="entry name" value="Acyl-CoA_dh_1"/>
    <property type="match status" value="1"/>
</dbReference>
<feature type="domain" description="Acyl-CoA dehydrogenase/oxidase N-terminal" evidence="30">
    <location>
        <begin position="43"/>
        <end position="150"/>
    </location>
</feature>
<evidence type="ECO:0000256" key="11">
    <source>
        <dbReference type="ARBA" id="ARBA00022990"/>
    </source>
</evidence>
<dbReference type="FunFam" id="1.20.140.10:FF:000002">
    <property type="entry name" value="Acyl-CoA dehydrogenase short/branched chain"/>
    <property type="match status" value="1"/>
</dbReference>
<evidence type="ECO:0000256" key="4">
    <source>
        <dbReference type="ARBA" id="ARBA00009347"/>
    </source>
</evidence>
<dbReference type="InterPro" id="IPR009075">
    <property type="entry name" value="AcylCo_DH/oxidase_C"/>
</dbReference>
<evidence type="ECO:0000259" key="29">
    <source>
        <dbReference type="Pfam" id="PF02770"/>
    </source>
</evidence>
<gene>
    <name evidence="31" type="ORF">DME_LOCUS6862</name>
</gene>
<keyword evidence="33" id="KW-1185">Reference proteome</keyword>
<keyword evidence="8 27" id="KW-0274">FAD</keyword>
<comment type="pathway">
    <text evidence="15">Amino-acid degradation; L-isoleucine degradation.</text>
</comment>
<evidence type="ECO:0000256" key="16">
    <source>
        <dbReference type="ARBA" id="ARBA00039036"/>
    </source>
</evidence>
<dbReference type="PROSITE" id="PS00072">
    <property type="entry name" value="ACYL_COA_DH_1"/>
    <property type="match status" value="1"/>
</dbReference>
<evidence type="ECO:0000256" key="9">
    <source>
        <dbReference type="ARBA" id="ARBA00022832"/>
    </source>
</evidence>
<dbReference type="OrthoDB" id="10262177at2759"/>
<comment type="catalytic activity">
    <reaction evidence="25">
        <text>(2S)-2-methylbutanoyl-CoA + oxidized [electron-transfer flavoprotein] + H(+) = (2E)-2-methylbut-2-enoyl-CoA + reduced [electron-transfer flavoprotein]</text>
        <dbReference type="Rhea" id="RHEA:48256"/>
        <dbReference type="Rhea" id="RHEA-COMP:10685"/>
        <dbReference type="Rhea" id="RHEA-COMP:10686"/>
        <dbReference type="ChEBI" id="CHEBI:15378"/>
        <dbReference type="ChEBI" id="CHEBI:57337"/>
        <dbReference type="ChEBI" id="CHEBI:57692"/>
        <dbReference type="ChEBI" id="CHEBI:58307"/>
        <dbReference type="ChEBI" id="CHEBI:88166"/>
    </reaction>
    <physiologicalReaction direction="left-to-right" evidence="25">
        <dbReference type="Rhea" id="RHEA:48257"/>
    </physiologicalReaction>
</comment>
<feature type="domain" description="Acyl-CoA oxidase/dehydrogenase middle" evidence="29">
    <location>
        <begin position="157"/>
        <end position="252"/>
    </location>
</feature>
<dbReference type="WBParaSite" id="DME_0000250201-mRNA-1">
    <property type="protein sequence ID" value="DME_0000250201-mRNA-1"/>
    <property type="gene ID" value="DME_0000250201"/>
</dbReference>